<dbReference type="InterPro" id="IPR042070">
    <property type="entry name" value="PucR_C-HTH_sf"/>
</dbReference>
<keyword evidence="5" id="KW-1185">Reference proteome</keyword>
<evidence type="ECO:0000259" key="1">
    <source>
        <dbReference type="Pfam" id="PF07905"/>
    </source>
</evidence>
<sequence>MFPSVAQVLELEALRRGNPRVVAGGSGLGHPVRWVHISELADIAGMLHGGELVLTTGVMLPADKESLARYIADLAGVGAAGLVVELGRRYADELPRPLVRAAERHGLPLVALRAEVRFVAVTEAVHEHVVNAQLAELRASESVHQIFNELSVEGAEPAEVVREVARLAGGPVVLENLSHQVLAFDPAGRDAGGLLDGWERRSRAVDPAGRTGWDDRAGWLVTAVGARGQDWGRLIVVTGADGAPPQRLTVLVERGAATLALNRLLARDRESLERQTHRTLLSGILTHALTVSDVAVRARALGVPLEGRRLVGVVLRPHGTGSSAALEAQARLRDFTETAALAARERGLAALIGTLDDGGVGLLVSLGASDDEHAALEGFAAALERLTAGGPRPDAGRAAFLMAAGFSVGSLRDARRTLLEAAQVADAASHAGGPKTGTYYRLPDVRLRGLLHLLRDDARLQTYVERELGSLLAYDADNDADLVGVLRTYLACGRNKSAAADAAHLSRPSFYDRLHRVERVLGTDLDQVESCLSLHVALLALEAVRG</sequence>
<gene>
    <name evidence="3" type="ORF">POF43_021625</name>
    <name evidence="4" type="ORF">POF50_026870</name>
</gene>
<comment type="caution">
    <text evidence="4">The sequence shown here is derived from an EMBL/GenBank/DDBJ whole genome shotgun (WGS) entry which is preliminary data.</text>
</comment>
<feature type="domain" description="PucR C-terminal helix-turn-helix" evidence="2">
    <location>
        <begin position="482"/>
        <end position="540"/>
    </location>
</feature>
<dbReference type="Proteomes" id="UP001156398">
    <property type="component" value="Unassembled WGS sequence"/>
</dbReference>
<dbReference type="EMBL" id="JAAGKO020000033">
    <property type="protein sequence ID" value="MDI5965291.1"/>
    <property type="molecule type" value="Genomic_DNA"/>
</dbReference>
<evidence type="ECO:0000313" key="3">
    <source>
        <dbReference type="EMBL" id="MDI5965291.1"/>
    </source>
</evidence>
<organism evidence="4">
    <name type="scientific">Streptantibioticus silvisoli</name>
    <dbReference type="NCBI Taxonomy" id="2705255"/>
    <lineage>
        <taxon>Bacteria</taxon>
        <taxon>Bacillati</taxon>
        <taxon>Actinomycetota</taxon>
        <taxon>Actinomycetes</taxon>
        <taxon>Kitasatosporales</taxon>
        <taxon>Streptomycetaceae</taxon>
        <taxon>Streptantibioticus</taxon>
    </lineage>
</organism>
<evidence type="ECO:0000313" key="4">
    <source>
        <dbReference type="EMBL" id="MDI5972926.1"/>
    </source>
</evidence>
<evidence type="ECO:0000313" key="5">
    <source>
        <dbReference type="Proteomes" id="UP001156398"/>
    </source>
</evidence>
<dbReference type="Pfam" id="PF07905">
    <property type="entry name" value="PucR"/>
    <property type="match status" value="1"/>
</dbReference>
<dbReference type="EMBL" id="JABXJJ020000038">
    <property type="protein sequence ID" value="MDI5972926.1"/>
    <property type="molecule type" value="Genomic_DNA"/>
</dbReference>
<protein>
    <submittedName>
        <fullName evidence="4">PucR family transcriptional regulator ligand-binding domain-containing protein</fullName>
    </submittedName>
</protein>
<dbReference type="PANTHER" id="PTHR33744:SF1">
    <property type="entry name" value="DNA-BINDING TRANSCRIPTIONAL ACTIVATOR ADER"/>
    <property type="match status" value="1"/>
</dbReference>
<dbReference type="Pfam" id="PF13556">
    <property type="entry name" value="HTH_30"/>
    <property type="match status" value="1"/>
</dbReference>
<reference evidence="4 5" key="1">
    <citation type="submission" date="2023-05" db="EMBL/GenBank/DDBJ databases">
        <title>Streptantibioticus silvisoli sp. nov., acidotolerant actinomycetes 1 from pine litter.</title>
        <authorList>
            <person name="Swiecimska M."/>
            <person name="Golinska P."/>
            <person name="Sangal V."/>
            <person name="Wachnowicz B."/>
            <person name="Goodfellow M."/>
        </authorList>
    </citation>
    <scope>NUCLEOTIDE SEQUENCE</scope>
    <source>
        <strain evidence="4">SL13</strain>
        <strain evidence="3 5">SL54</strain>
    </source>
</reference>
<dbReference type="Gene3D" id="1.10.10.2840">
    <property type="entry name" value="PucR C-terminal helix-turn-helix domain"/>
    <property type="match status" value="1"/>
</dbReference>
<feature type="domain" description="Purine catabolism PurC-like" evidence="1">
    <location>
        <begin position="7"/>
        <end position="128"/>
    </location>
</feature>
<name>A0AA90K0C7_9ACTN</name>
<proteinExistence type="predicted"/>
<dbReference type="PANTHER" id="PTHR33744">
    <property type="entry name" value="CARBOHYDRATE DIACID REGULATOR"/>
    <property type="match status" value="1"/>
</dbReference>
<dbReference type="InterPro" id="IPR012914">
    <property type="entry name" value="PucR_dom"/>
</dbReference>
<evidence type="ECO:0000259" key="2">
    <source>
        <dbReference type="Pfam" id="PF13556"/>
    </source>
</evidence>
<dbReference type="RefSeq" id="WP_271313006.1">
    <property type="nucleotide sequence ID" value="NZ_JAAGKO020000033.1"/>
</dbReference>
<accession>A0AA90K0C7</accession>
<dbReference type="AlphaFoldDB" id="A0AA90K0C7"/>
<dbReference type="InterPro" id="IPR025736">
    <property type="entry name" value="PucR_C-HTH_dom"/>
</dbReference>
<dbReference type="InterPro" id="IPR051448">
    <property type="entry name" value="CdaR-like_regulators"/>
</dbReference>